<proteinExistence type="predicted"/>
<keyword evidence="1" id="KW-0812">Transmembrane</keyword>
<evidence type="ECO:0008006" key="4">
    <source>
        <dbReference type="Google" id="ProtNLM"/>
    </source>
</evidence>
<feature type="transmembrane region" description="Helical" evidence="1">
    <location>
        <begin position="113"/>
        <end position="145"/>
    </location>
</feature>
<dbReference type="InterPro" id="IPR009793">
    <property type="entry name" value="DUF1361"/>
</dbReference>
<reference evidence="2" key="1">
    <citation type="submission" date="2011-01" db="EMBL/GenBank/DDBJ databases">
        <authorList>
            <person name="Muzny D."/>
            <person name="Qin X."/>
            <person name="Buhay C."/>
            <person name="Dugan-Rocha S."/>
            <person name="Ding Y."/>
            <person name="Chen G."/>
            <person name="Hawes A."/>
            <person name="Holder M."/>
            <person name="Jhangiani S."/>
            <person name="Johnson A."/>
            <person name="Khan Z."/>
            <person name="Li Z."/>
            <person name="Liu W."/>
            <person name="Liu X."/>
            <person name="Perez L."/>
            <person name="Shen H."/>
            <person name="Wang Q."/>
            <person name="Watt J."/>
            <person name="Xi L."/>
            <person name="Xin Y."/>
            <person name="Zhou J."/>
            <person name="Deng J."/>
            <person name="Jiang H."/>
            <person name="Liu Y."/>
            <person name="Qu J."/>
            <person name="Song X.-Z."/>
            <person name="Zhang L."/>
            <person name="Villasana D."/>
            <person name="Johnson A."/>
            <person name="Liu J."/>
            <person name="Liyanage D."/>
            <person name="Lorensuhewa L."/>
            <person name="Robinson T."/>
            <person name="Song A."/>
            <person name="Song B.-B."/>
            <person name="Dinh H."/>
            <person name="Thornton R."/>
            <person name="Coyle M."/>
            <person name="Francisco L."/>
            <person name="Jackson L."/>
            <person name="Javaid M."/>
            <person name="Korchina V."/>
            <person name="Kovar C."/>
            <person name="Mata R."/>
            <person name="Mathew T."/>
            <person name="Ngo R."/>
            <person name="Nguyen L."/>
            <person name="Nguyen N."/>
            <person name="Okwuonu G."/>
            <person name="Ongeri F."/>
            <person name="Pham C."/>
            <person name="Simmons D."/>
            <person name="Wilczek-Boney K."/>
            <person name="Hale W."/>
            <person name="Jakkamsetti A."/>
            <person name="Pham P."/>
            <person name="Ruth R."/>
            <person name="San Lucas F."/>
            <person name="Warren J."/>
            <person name="Zhang J."/>
            <person name="Zhao Z."/>
            <person name="Zhou C."/>
            <person name="Zhu D."/>
            <person name="Lee S."/>
            <person name="Bess C."/>
            <person name="Blankenburg K."/>
            <person name="Forbes L."/>
            <person name="Fu Q."/>
            <person name="Gubbala S."/>
            <person name="Hirani K."/>
            <person name="Jayaseelan J.C."/>
            <person name="Lara F."/>
            <person name="Munidasa M."/>
            <person name="Palculict T."/>
            <person name="Patil S."/>
            <person name="Pu L.-L."/>
            <person name="Saada N."/>
            <person name="Tang L."/>
            <person name="Weissenberger G."/>
            <person name="Zhu Y."/>
            <person name="Hemphill L."/>
            <person name="Shang Y."/>
            <person name="Youmans B."/>
            <person name="Ayvaz T."/>
            <person name="Ross M."/>
            <person name="Santibanez J."/>
            <person name="Aqrawi P."/>
            <person name="Gross S."/>
            <person name="Joshi V."/>
            <person name="Fowler G."/>
            <person name="Nazareth L."/>
            <person name="Reid J."/>
            <person name="Worley K."/>
            <person name="Petrosino J."/>
            <person name="Highlander S."/>
            <person name="Gibbs R."/>
        </authorList>
    </citation>
    <scope>NUCLEOTIDE SEQUENCE [LARGE SCALE GENOMIC DNA]</scope>
    <source>
        <strain evidence="2">ATCC 19414</strain>
    </source>
</reference>
<evidence type="ECO:0000313" key="2">
    <source>
        <dbReference type="EMBL" id="EFY08811.1"/>
    </source>
</evidence>
<evidence type="ECO:0000256" key="1">
    <source>
        <dbReference type="SAM" id="Phobius"/>
    </source>
</evidence>
<name>E7FXA4_ERYRH</name>
<feature type="transmembrane region" description="Helical" evidence="1">
    <location>
        <begin position="69"/>
        <end position="93"/>
    </location>
</feature>
<dbReference type="OrthoDB" id="4540541at2"/>
<gene>
    <name evidence="2" type="ORF">HMPREF0357_10918</name>
</gene>
<keyword evidence="3" id="KW-1185">Reference proteome</keyword>
<keyword evidence="1" id="KW-1133">Transmembrane helix</keyword>
<dbReference type="EMBL" id="ACLK02000002">
    <property type="protein sequence ID" value="EFY08811.1"/>
    <property type="molecule type" value="Genomic_DNA"/>
</dbReference>
<feature type="transmembrane region" description="Helical" evidence="1">
    <location>
        <begin position="210"/>
        <end position="228"/>
    </location>
</feature>
<comment type="caution">
    <text evidence="2">The sequence shown here is derived from an EMBL/GenBank/DDBJ whole genome shotgun (WGS) entry which is preliminary data.</text>
</comment>
<dbReference type="AlphaFoldDB" id="E7FXA4"/>
<organism evidence="2 3">
    <name type="scientific">Erysipelothrix rhusiopathiae ATCC 19414</name>
    <dbReference type="NCBI Taxonomy" id="525280"/>
    <lineage>
        <taxon>Bacteria</taxon>
        <taxon>Bacillati</taxon>
        <taxon>Bacillota</taxon>
        <taxon>Erysipelotrichia</taxon>
        <taxon>Erysipelotrichales</taxon>
        <taxon>Erysipelotrichaceae</taxon>
        <taxon>Erysipelothrix</taxon>
    </lineage>
</organism>
<accession>E7FXA4</accession>
<feature type="transmembrane region" description="Helical" evidence="1">
    <location>
        <begin position="39"/>
        <end position="62"/>
    </location>
</feature>
<dbReference type="STRING" id="1648.A2I91_01655"/>
<dbReference type="Pfam" id="PF07099">
    <property type="entry name" value="DUF1361"/>
    <property type="match status" value="1"/>
</dbReference>
<feature type="transmembrane region" description="Helical" evidence="1">
    <location>
        <begin position="157"/>
        <end position="177"/>
    </location>
</feature>
<keyword evidence="1" id="KW-0472">Membrane</keyword>
<evidence type="ECO:0000313" key="3">
    <source>
        <dbReference type="Proteomes" id="UP000003028"/>
    </source>
</evidence>
<protein>
    <recommendedName>
        <fullName evidence="4">DUF1361 domain-containing protein</fullName>
    </recommendedName>
</protein>
<dbReference type="RefSeq" id="WP_003774616.1">
    <property type="nucleotide sequence ID" value="NZ_ACLK02000002.1"/>
</dbReference>
<dbReference type="Proteomes" id="UP000003028">
    <property type="component" value="Unassembled WGS sequence"/>
</dbReference>
<sequence length="240" mass="27957">MKALLISTILFNIFAYLTIIIRPKLYSVKIFKPMIWNLKLSLIPFVIVLITTAVTFGTRYVYALTHSHIILYLSNIIFVLGFVLWLALLPNAAYLLTELNLTHREIDEHEVPIWYDIISVTSLALSGIINTMMNIMIVQLGYLIIIDPIIVQTRDQVIIQLSAVIIILLLSVGIYLGREVRFNSWDLLHPKDFIVKFREHFNHPGIWKNFFYFVLFHLIFLLLVYNLLGLNNIYSFFTSH</sequence>
<dbReference type="GeneID" id="41397009"/>